<keyword evidence="2" id="KW-1185">Reference proteome</keyword>
<evidence type="ECO:0000313" key="1">
    <source>
        <dbReference type="EMBL" id="CAH1984764.1"/>
    </source>
</evidence>
<gene>
    <name evidence="1" type="ORF">ACAOBT_LOCUS16302</name>
</gene>
<dbReference type="EMBL" id="CAKOFQ010006962">
    <property type="protein sequence ID" value="CAH1984764.1"/>
    <property type="molecule type" value="Genomic_DNA"/>
</dbReference>
<organism evidence="1 2">
    <name type="scientific">Acanthoscelides obtectus</name>
    <name type="common">Bean weevil</name>
    <name type="synonym">Bruchus obtectus</name>
    <dbReference type="NCBI Taxonomy" id="200917"/>
    <lineage>
        <taxon>Eukaryota</taxon>
        <taxon>Metazoa</taxon>
        <taxon>Ecdysozoa</taxon>
        <taxon>Arthropoda</taxon>
        <taxon>Hexapoda</taxon>
        <taxon>Insecta</taxon>
        <taxon>Pterygota</taxon>
        <taxon>Neoptera</taxon>
        <taxon>Endopterygota</taxon>
        <taxon>Coleoptera</taxon>
        <taxon>Polyphaga</taxon>
        <taxon>Cucujiformia</taxon>
        <taxon>Chrysomeloidea</taxon>
        <taxon>Chrysomelidae</taxon>
        <taxon>Bruchinae</taxon>
        <taxon>Bruchini</taxon>
        <taxon>Acanthoscelides</taxon>
    </lineage>
</organism>
<evidence type="ECO:0000313" key="2">
    <source>
        <dbReference type="Proteomes" id="UP001152888"/>
    </source>
</evidence>
<protein>
    <submittedName>
        <fullName evidence="1">Uncharacterized protein</fullName>
    </submittedName>
</protein>
<reference evidence="1" key="1">
    <citation type="submission" date="2022-03" db="EMBL/GenBank/DDBJ databases">
        <authorList>
            <person name="Sayadi A."/>
        </authorList>
    </citation>
    <scope>NUCLEOTIDE SEQUENCE</scope>
</reference>
<accession>A0A9P0PI87</accession>
<proteinExistence type="predicted"/>
<dbReference type="AlphaFoldDB" id="A0A9P0PI87"/>
<comment type="caution">
    <text evidence="1">The sequence shown here is derived from an EMBL/GenBank/DDBJ whole genome shotgun (WGS) entry which is preliminary data.</text>
</comment>
<sequence length="22" mass="2773">MILTISLYENIAIQRNRFPFFW</sequence>
<dbReference type="Proteomes" id="UP001152888">
    <property type="component" value="Unassembled WGS sequence"/>
</dbReference>
<name>A0A9P0PI87_ACAOB</name>